<keyword evidence="2" id="KW-1185">Reference proteome</keyword>
<comment type="caution">
    <text evidence="1">The sequence shown here is derived from an EMBL/GenBank/DDBJ whole genome shotgun (WGS) entry which is preliminary data.</text>
</comment>
<evidence type="ECO:0000313" key="1">
    <source>
        <dbReference type="EMBL" id="KAL3832285.1"/>
    </source>
</evidence>
<dbReference type="Proteomes" id="UP001634394">
    <property type="component" value="Unassembled WGS sequence"/>
</dbReference>
<name>A0ABD3T6S5_SINWO</name>
<evidence type="ECO:0000313" key="2">
    <source>
        <dbReference type="Proteomes" id="UP001634394"/>
    </source>
</evidence>
<proteinExistence type="predicted"/>
<sequence length="149" mass="16418">MAACLAKKAASFLTSIATGSKADKADANLTVQFAKEVKDFSSQYGEENHESYTARNLAGNDRIFSSCGDFYQACAFRTYGPWWKMAPSARKTFEGTPETFISDDYIEITFATKVYPVKLAIYETDYPGAIVHILACEMIGTDVDTGIDM</sequence>
<dbReference type="EMBL" id="JBJQND010000019">
    <property type="protein sequence ID" value="KAL3832285.1"/>
    <property type="molecule type" value="Genomic_DNA"/>
</dbReference>
<gene>
    <name evidence="1" type="ORF">ACJMK2_023943</name>
</gene>
<reference evidence="1 2" key="1">
    <citation type="submission" date="2024-11" db="EMBL/GenBank/DDBJ databases">
        <title>Chromosome-level genome assembly of the freshwater bivalve Anodonta woodiana.</title>
        <authorList>
            <person name="Chen X."/>
        </authorList>
    </citation>
    <scope>NUCLEOTIDE SEQUENCE [LARGE SCALE GENOMIC DNA]</scope>
    <source>
        <strain evidence="1">MN2024</strain>
        <tissue evidence="1">Gills</tissue>
    </source>
</reference>
<organism evidence="1 2">
    <name type="scientific">Sinanodonta woodiana</name>
    <name type="common">Chinese pond mussel</name>
    <name type="synonym">Anodonta woodiana</name>
    <dbReference type="NCBI Taxonomy" id="1069815"/>
    <lineage>
        <taxon>Eukaryota</taxon>
        <taxon>Metazoa</taxon>
        <taxon>Spiralia</taxon>
        <taxon>Lophotrochozoa</taxon>
        <taxon>Mollusca</taxon>
        <taxon>Bivalvia</taxon>
        <taxon>Autobranchia</taxon>
        <taxon>Heteroconchia</taxon>
        <taxon>Palaeoheterodonta</taxon>
        <taxon>Unionida</taxon>
        <taxon>Unionoidea</taxon>
        <taxon>Unionidae</taxon>
        <taxon>Unioninae</taxon>
        <taxon>Sinanodonta</taxon>
    </lineage>
</organism>
<accession>A0ABD3T6S5</accession>
<protein>
    <submittedName>
        <fullName evidence="1">Uncharacterized protein</fullName>
    </submittedName>
</protein>
<dbReference type="AlphaFoldDB" id="A0ABD3T6S5"/>